<feature type="region of interest" description="Disordered" evidence="1">
    <location>
        <begin position="1"/>
        <end position="37"/>
    </location>
</feature>
<feature type="compositionally biased region" description="Basic residues" evidence="1">
    <location>
        <begin position="468"/>
        <end position="481"/>
    </location>
</feature>
<evidence type="ECO:0000313" key="3">
    <source>
        <dbReference type="Proteomes" id="UP000178912"/>
    </source>
</evidence>
<reference evidence="3" key="1">
    <citation type="submission" date="2016-03" db="EMBL/GenBank/DDBJ databases">
        <authorList>
            <person name="Guldener U."/>
        </authorList>
    </citation>
    <scope>NUCLEOTIDE SEQUENCE [LARGE SCALE GENOMIC DNA]</scope>
    <source>
        <strain evidence="3">04CH-RAC-A.6.1</strain>
    </source>
</reference>
<accession>A0A1E1KT69</accession>
<feature type="compositionally biased region" description="Polar residues" evidence="1">
    <location>
        <begin position="240"/>
        <end position="249"/>
    </location>
</feature>
<feature type="region of interest" description="Disordered" evidence="1">
    <location>
        <begin position="447"/>
        <end position="538"/>
    </location>
</feature>
<organism evidence="2 3">
    <name type="scientific">Rhynchosporium agropyri</name>
    <dbReference type="NCBI Taxonomy" id="914238"/>
    <lineage>
        <taxon>Eukaryota</taxon>
        <taxon>Fungi</taxon>
        <taxon>Dikarya</taxon>
        <taxon>Ascomycota</taxon>
        <taxon>Pezizomycotina</taxon>
        <taxon>Leotiomycetes</taxon>
        <taxon>Helotiales</taxon>
        <taxon>Ploettnerulaceae</taxon>
        <taxon>Rhynchosporium</taxon>
    </lineage>
</organism>
<feature type="compositionally biased region" description="Polar residues" evidence="1">
    <location>
        <begin position="1"/>
        <end position="11"/>
    </location>
</feature>
<gene>
    <name evidence="2" type="ORF">RAG0_08993</name>
</gene>
<dbReference type="Proteomes" id="UP000178912">
    <property type="component" value="Unassembled WGS sequence"/>
</dbReference>
<name>A0A1E1KT69_9HELO</name>
<dbReference type="AlphaFoldDB" id="A0A1E1KT69"/>
<feature type="region of interest" description="Disordered" evidence="1">
    <location>
        <begin position="235"/>
        <end position="255"/>
    </location>
</feature>
<evidence type="ECO:0000313" key="2">
    <source>
        <dbReference type="EMBL" id="CZT01256.1"/>
    </source>
</evidence>
<feature type="compositionally biased region" description="Acidic residues" evidence="1">
    <location>
        <begin position="449"/>
        <end position="464"/>
    </location>
</feature>
<sequence length="538" mass="60344">MTGNMTKQKISPISAYRSPYGSNHNSASDHQHTDTENSADVISAIENPLCSLAEKHRMGEYCGKCRTIMMPWFGKLPQPLDENSEHYVKAPRGSIVRGVPLQDPEAVAVMTLVASIDIIDGIYDDYEGLVEIMVYYSKAVTAGLLVAELYRIIARMSTPKHDMPTIADIVEAALQDPALTPEQYIRNTKVELGHYHHLRPVYGKAKFLSASGFSDVDPSPSPGFSSSWNEQNEFDDFTRPNLQGNSTHARPTDRGPWEFVPGSILSRVRLGVPEPHKFFMVRQAIHDPTKKDVRQFSSWQTMDWNEPADIAKLNKWQMQVKDRMRDRFATLPKQWSQAEKDVLKRAVEAALASGKDRSTINWDCIAKTLFNHFKGRTEYAGEPLAQSTELLPDNTVTAPSKKKIQLLKADRVGAVKRSGKAVSNQAKRFGDIALLLRISRPYKARGVREDDENEAVDDLNDDDNTGQKGKKAAPKKGKKRRRDESPEAGSMSPAKISPTNAELFRAQVDKNINPWYKSKMKSQAPLDKNFGGDLMSWE</sequence>
<keyword evidence="3" id="KW-1185">Reference proteome</keyword>
<dbReference type="OrthoDB" id="3500316at2759"/>
<proteinExistence type="predicted"/>
<evidence type="ECO:0000256" key="1">
    <source>
        <dbReference type="SAM" id="MobiDB-lite"/>
    </source>
</evidence>
<dbReference type="EMBL" id="FJUX01000050">
    <property type="protein sequence ID" value="CZT01256.1"/>
    <property type="molecule type" value="Genomic_DNA"/>
</dbReference>
<protein>
    <submittedName>
        <fullName evidence="2">Uncharacterized protein</fullName>
    </submittedName>
</protein>